<keyword evidence="1" id="KW-0812">Transmembrane</keyword>
<feature type="transmembrane region" description="Helical" evidence="1">
    <location>
        <begin position="22"/>
        <end position="47"/>
    </location>
</feature>
<organism evidence="2 3">
    <name type="scientific">Lacticaseibacillus paracasei NRIC 0644</name>
    <dbReference type="NCBI Taxonomy" id="1435038"/>
    <lineage>
        <taxon>Bacteria</taxon>
        <taxon>Bacillati</taxon>
        <taxon>Bacillota</taxon>
        <taxon>Bacilli</taxon>
        <taxon>Lactobacillales</taxon>
        <taxon>Lactobacillaceae</taxon>
        <taxon>Lacticaseibacillus</taxon>
    </lineage>
</organism>
<dbReference type="AlphaFoldDB" id="A0A0C9NW68"/>
<dbReference type="Pfam" id="PF03608">
    <property type="entry name" value="EII-GUT"/>
    <property type="match status" value="1"/>
</dbReference>
<dbReference type="PROSITE" id="PS51107">
    <property type="entry name" value="PTS_EIIC_TYPE_5"/>
    <property type="match status" value="1"/>
</dbReference>
<evidence type="ECO:0000313" key="2">
    <source>
        <dbReference type="EMBL" id="GAN36195.1"/>
    </source>
</evidence>
<reference evidence="3" key="1">
    <citation type="submission" date="2014-05" db="EMBL/GenBank/DDBJ databases">
        <title>Whole genome sequencing of Lactobacillus casei NRIC0644.</title>
        <authorList>
            <person name="Atarashi H."/>
            <person name="Yoshida Y."/>
            <person name="Fujimura S."/>
            <person name="Tanaka N."/>
            <person name="Shiwa Y."/>
            <person name="Yoshikawa H."/>
            <person name="Okada S."/>
            <person name="Nakagawa J."/>
        </authorList>
    </citation>
    <scope>NUCLEOTIDE SEQUENCE [LARGE SCALE GENOMIC DNA]</scope>
    <source>
        <strain evidence="3">NRIC0644</strain>
    </source>
</reference>
<dbReference type="GO" id="GO:0016020">
    <property type="term" value="C:membrane"/>
    <property type="evidence" value="ECO:0007669"/>
    <property type="project" value="InterPro"/>
</dbReference>
<feature type="transmembrane region" description="Helical" evidence="1">
    <location>
        <begin position="68"/>
        <end position="90"/>
    </location>
</feature>
<keyword evidence="1" id="KW-0472">Membrane</keyword>
<sequence>MQYISDFAAGFMKLFQTGGKTFIGWMSSIVPVVLLLLVLMNTIIAFIGEERIERFAQKASRNVFMRYLILPFLAAFMLGNPMCFTLARFLPEYYKPSYYAAQAQFCHTSNGVFPHINPGELFVWLGIAQGVQKLGLNQMDLAIRYMLVGIVMNFIGGWVTDFTTAYVSKQTGITLSKTVDLSTRNGQEV</sequence>
<gene>
    <name evidence="2" type="ORF">LC0644_0784</name>
</gene>
<dbReference type="PANTHER" id="PTHR40399:SF1">
    <property type="entry name" value="PTS SYSTEM GLUCITOL_SORBITOL-SPECIFIC EIIC COMPONENT"/>
    <property type="match status" value="1"/>
</dbReference>
<dbReference type="EMBL" id="BAYM01000060">
    <property type="protein sequence ID" value="GAN36195.1"/>
    <property type="molecule type" value="Genomic_DNA"/>
</dbReference>
<feature type="transmembrane region" description="Helical" evidence="1">
    <location>
        <begin position="142"/>
        <end position="167"/>
    </location>
</feature>
<dbReference type="PIRSF" id="PIRSF038321">
    <property type="entry name" value="PTS_glc_srb_IIC"/>
    <property type="match status" value="1"/>
</dbReference>
<dbReference type="NCBIfam" id="TIGR00821">
    <property type="entry name" value="EII-GUT"/>
    <property type="match status" value="1"/>
</dbReference>
<accession>A0A0C9NW68</accession>
<evidence type="ECO:0000313" key="3">
    <source>
        <dbReference type="Proteomes" id="UP000032552"/>
    </source>
</evidence>
<dbReference type="Proteomes" id="UP000032552">
    <property type="component" value="Unassembled WGS sequence"/>
</dbReference>
<dbReference type="RefSeq" id="WP_003594773.1">
    <property type="nucleotide sequence ID" value="NZ_BAYM01000060.1"/>
</dbReference>
<name>A0A0C9NW68_LACPA</name>
<comment type="caution">
    <text evidence="2">The sequence shown here is derived from an EMBL/GenBank/DDBJ whole genome shotgun (WGS) entry which is preliminary data.</text>
</comment>
<protein>
    <submittedName>
        <fullName evidence="2">PTS system sorbitol transporter subunit IIC</fullName>
    </submittedName>
</protein>
<dbReference type="InterPro" id="IPR004699">
    <property type="entry name" value="PTS_IID_sorb"/>
</dbReference>
<evidence type="ECO:0000256" key="1">
    <source>
        <dbReference type="SAM" id="Phobius"/>
    </source>
</evidence>
<keyword evidence="1" id="KW-1133">Transmembrane helix</keyword>
<dbReference type="PANTHER" id="PTHR40399">
    <property type="entry name" value="PTS SYSTEM GLUCITOL/SORBITOL-SPECIFIC EIIC COMPONENT"/>
    <property type="match status" value="1"/>
</dbReference>
<proteinExistence type="predicted"/>
<dbReference type="GO" id="GO:0009401">
    <property type="term" value="P:phosphoenolpyruvate-dependent sugar phosphotransferase system"/>
    <property type="evidence" value="ECO:0007669"/>
    <property type="project" value="InterPro"/>
</dbReference>